<evidence type="ECO:0000256" key="4">
    <source>
        <dbReference type="ARBA" id="ARBA00022692"/>
    </source>
</evidence>
<dbReference type="Proteomes" id="UP000504638">
    <property type="component" value="Unplaced"/>
</dbReference>
<feature type="region of interest" description="Disordered" evidence="8">
    <location>
        <begin position="364"/>
        <end position="387"/>
    </location>
</feature>
<dbReference type="PANTHER" id="PTHR40021:SF1">
    <property type="entry name" value="DEFECT AT LOW TEMPERATURE PROTEIN 1"/>
    <property type="match status" value="1"/>
</dbReference>
<evidence type="ECO:0000256" key="3">
    <source>
        <dbReference type="ARBA" id="ARBA00021353"/>
    </source>
</evidence>
<evidence type="ECO:0000256" key="8">
    <source>
        <dbReference type="SAM" id="MobiDB-lite"/>
    </source>
</evidence>
<reference evidence="9 11" key="1">
    <citation type="submission" date="2020-01" db="EMBL/GenBank/DDBJ databases">
        <authorList>
            <consortium name="DOE Joint Genome Institute"/>
            <person name="Haridas S."/>
            <person name="Albert R."/>
            <person name="Binder M."/>
            <person name="Bloem J."/>
            <person name="Labutti K."/>
            <person name="Salamov A."/>
            <person name="Andreopoulos B."/>
            <person name="Baker S.E."/>
            <person name="Barry K."/>
            <person name="Bills G."/>
            <person name="Bluhm B.H."/>
            <person name="Cannon C."/>
            <person name="Castanera R."/>
            <person name="Culley D.E."/>
            <person name="Daum C."/>
            <person name="Ezra D."/>
            <person name="Gonzalez J.B."/>
            <person name="Henrissat B."/>
            <person name="Kuo A."/>
            <person name="Liang C."/>
            <person name="Lipzen A."/>
            <person name="Lutzoni F."/>
            <person name="Magnuson J."/>
            <person name="Mondo S."/>
            <person name="Nolan M."/>
            <person name="Ohm R."/>
            <person name="Pangilinan J."/>
            <person name="Park H.-J."/>
            <person name="Ramirez L."/>
            <person name="Alfaro M."/>
            <person name="Sun H."/>
            <person name="Tritt A."/>
            <person name="Yoshinaga Y."/>
            <person name="Zwiers L.-H."/>
            <person name="Turgeon B.G."/>
            <person name="Goodwin S.B."/>
            <person name="Spatafora J.W."/>
            <person name="Crous P.W."/>
            <person name="Grigoriev I.V."/>
        </authorList>
    </citation>
    <scope>NUCLEOTIDE SEQUENCE</scope>
    <source>
        <strain evidence="9 11">CBS 781.70</strain>
    </source>
</reference>
<dbReference type="AlphaFoldDB" id="A0A6G1G7Y6"/>
<gene>
    <name evidence="7" type="primary">DLT1</name>
    <name evidence="9 11" type="ORF">P152DRAFT_433605</name>
</gene>
<feature type="compositionally biased region" description="Polar residues" evidence="8">
    <location>
        <begin position="371"/>
        <end position="387"/>
    </location>
</feature>
<evidence type="ECO:0000256" key="7">
    <source>
        <dbReference type="RuleBase" id="RU367100"/>
    </source>
</evidence>
<keyword evidence="4 7" id="KW-0812">Transmembrane</keyword>
<proteinExistence type="inferred from homology"/>
<comment type="subcellular location">
    <subcellularLocation>
        <location evidence="7">Membrane</location>
        <topology evidence="7">Multi-pass membrane protein</topology>
    </subcellularLocation>
</comment>
<evidence type="ECO:0000256" key="1">
    <source>
        <dbReference type="ARBA" id="ARBA00002489"/>
    </source>
</evidence>
<name>A0A6G1G7Y6_9PEZI</name>
<reference evidence="11" key="3">
    <citation type="submission" date="2025-04" db="UniProtKB">
        <authorList>
            <consortium name="RefSeq"/>
        </authorList>
    </citation>
    <scope>IDENTIFICATION</scope>
    <source>
        <strain evidence="11">CBS 781.70</strain>
    </source>
</reference>
<comment type="similarity">
    <text evidence="2 7">Belongs to the DLT1 family.</text>
</comment>
<organism evidence="9">
    <name type="scientific">Eremomyces bilateralis CBS 781.70</name>
    <dbReference type="NCBI Taxonomy" id="1392243"/>
    <lineage>
        <taxon>Eukaryota</taxon>
        <taxon>Fungi</taxon>
        <taxon>Dikarya</taxon>
        <taxon>Ascomycota</taxon>
        <taxon>Pezizomycotina</taxon>
        <taxon>Dothideomycetes</taxon>
        <taxon>Dothideomycetes incertae sedis</taxon>
        <taxon>Eremomycetales</taxon>
        <taxon>Eremomycetaceae</taxon>
        <taxon>Eremomyces</taxon>
    </lineage>
</organism>
<sequence length="387" mass="43017">MRFPHIRLPRIPFFRIWYSTTYTLLFFVIFVLSAVIPGDLIYQSIRKPPSLSRFNTNIANIFIVAGVYLLTGLLIVFIYASRLYTNRIVLTAIPKFYIPVEAPEVGKKVRKLIEREWDRSALIAWESRPRDLAAENDALHPSATHDTTEEIPHHALPVMRKRTRTKGRDSPAMPIDPLNPPWGIISHPGWDTADTTLGNVADLVSYGTVIAELPNLIEARAVSLAPVDPMPVPQLDSDDNAPNIPVSRVVALLQRSETAGLREYLMQLEGLGVVQSFDMAEEFIGRYERARFSTIPASKDEFDELMVVFAELLNGMEPIDLGLADEMLAFQDQTMHGIGSSDTYEASSTPDGSVFRSAMLAQEEDDGSVGGNASLSSVIRNTGTETR</sequence>
<feature type="transmembrane region" description="Helical" evidence="7">
    <location>
        <begin position="21"/>
        <end position="38"/>
    </location>
</feature>
<keyword evidence="10" id="KW-1185">Reference proteome</keyword>
<dbReference type="InterPro" id="IPR038869">
    <property type="entry name" value="DLT1"/>
</dbReference>
<feature type="transmembrane region" description="Helical" evidence="7">
    <location>
        <begin position="58"/>
        <end position="80"/>
    </location>
</feature>
<evidence type="ECO:0000256" key="5">
    <source>
        <dbReference type="ARBA" id="ARBA00022989"/>
    </source>
</evidence>
<accession>A0A6G1G7Y6</accession>
<evidence type="ECO:0000313" key="11">
    <source>
        <dbReference type="RefSeq" id="XP_033535600.1"/>
    </source>
</evidence>
<keyword evidence="5 7" id="KW-1133">Transmembrane helix</keyword>
<comment type="function">
    <text evidence="1 7">Required for growth under high-pressure and low-temperature conditions.</text>
</comment>
<keyword evidence="6 7" id="KW-0472">Membrane</keyword>
<evidence type="ECO:0000313" key="9">
    <source>
        <dbReference type="EMBL" id="KAF1813969.1"/>
    </source>
</evidence>
<dbReference type="PANTHER" id="PTHR40021">
    <property type="entry name" value="DEFECT AT LOW TEMPERATURE PROTEIN 1"/>
    <property type="match status" value="1"/>
</dbReference>
<reference evidence="11" key="2">
    <citation type="submission" date="2020-04" db="EMBL/GenBank/DDBJ databases">
        <authorList>
            <consortium name="NCBI Genome Project"/>
        </authorList>
    </citation>
    <scope>NUCLEOTIDE SEQUENCE</scope>
    <source>
        <strain evidence="11">CBS 781.70</strain>
    </source>
</reference>
<dbReference type="GO" id="GO:0016020">
    <property type="term" value="C:membrane"/>
    <property type="evidence" value="ECO:0007669"/>
    <property type="project" value="UniProtKB-SubCell"/>
</dbReference>
<evidence type="ECO:0000313" key="10">
    <source>
        <dbReference type="Proteomes" id="UP000504638"/>
    </source>
</evidence>
<dbReference type="OrthoDB" id="4096362at2759"/>
<dbReference type="RefSeq" id="XP_033535600.1">
    <property type="nucleotide sequence ID" value="XM_033677466.1"/>
</dbReference>
<evidence type="ECO:0000256" key="6">
    <source>
        <dbReference type="ARBA" id="ARBA00023136"/>
    </source>
</evidence>
<evidence type="ECO:0000256" key="2">
    <source>
        <dbReference type="ARBA" id="ARBA00005550"/>
    </source>
</evidence>
<dbReference type="EMBL" id="ML975154">
    <property type="protein sequence ID" value="KAF1813969.1"/>
    <property type="molecule type" value="Genomic_DNA"/>
</dbReference>
<protein>
    <recommendedName>
        <fullName evidence="3 7">Defect at low temperature protein 1</fullName>
    </recommendedName>
</protein>